<dbReference type="KEGG" id="svp:Pan189_39180"/>
<feature type="transmembrane region" description="Helical" evidence="8">
    <location>
        <begin position="301"/>
        <end position="318"/>
    </location>
</feature>
<dbReference type="PANTHER" id="PTHR33908:SF11">
    <property type="entry name" value="MEMBRANE PROTEIN"/>
    <property type="match status" value="1"/>
</dbReference>
<feature type="domain" description="Glycosyltransferase RgtA/B/C/D-like" evidence="9">
    <location>
        <begin position="86"/>
        <end position="244"/>
    </location>
</feature>
<dbReference type="PANTHER" id="PTHR33908">
    <property type="entry name" value="MANNOSYLTRANSFERASE YKCB-RELATED"/>
    <property type="match status" value="1"/>
</dbReference>
<evidence type="ECO:0000256" key="8">
    <source>
        <dbReference type="SAM" id="Phobius"/>
    </source>
</evidence>
<dbReference type="Proteomes" id="UP000317318">
    <property type="component" value="Chromosome"/>
</dbReference>
<feature type="transmembrane region" description="Helical" evidence="8">
    <location>
        <begin position="325"/>
        <end position="342"/>
    </location>
</feature>
<evidence type="ECO:0000256" key="7">
    <source>
        <dbReference type="ARBA" id="ARBA00023136"/>
    </source>
</evidence>
<evidence type="ECO:0000256" key="2">
    <source>
        <dbReference type="ARBA" id="ARBA00022475"/>
    </source>
</evidence>
<organism evidence="10 11">
    <name type="scientific">Stratiformator vulcanicus</name>
    <dbReference type="NCBI Taxonomy" id="2527980"/>
    <lineage>
        <taxon>Bacteria</taxon>
        <taxon>Pseudomonadati</taxon>
        <taxon>Planctomycetota</taxon>
        <taxon>Planctomycetia</taxon>
        <taxon>Planctomycetales</taxon>
        <taxon>Planctomycetaceae</taxon>
        <taxon>Stratiformator</taxon>
    </lineage>
</organism>
<evidence type="ECO:0000256" key="5">
    <source>
        <dbReference type="ARBA" id="ARBA00022692"/>
    </source>
</evidence>
<name>A0A517R6K2_9PLAN</name>
<evidence type="ECO:0000313" key="10">
    <source>
        <dbReference type="EMBL" id="QDT39510.1"/>
    </source>
</evidence>
<feature type="transmembrane region" description="Helical" evidence="8">
    <location>
        <begin position="29"/>
        <end position="47"/>
    </location>
</feature>
<dbReference type="Pfam" id="PF13231">
    <property type="entry name" value="PMT_2"/>
    <property type="match status" value="1"/>
</dbReference>
<evidence type="ECO:0000256" key="3">
    <source>
        <dbReference type="ARBA" id="ARBA00022676"/>
    </source>
</evidence>
<feature type="transmembrane region" description="Helical" evidence="8">
    <location>
        <begin position="354"/>
        <end position="373"/>
    </location>
</feature>
<feature type="transmembrane region" description="Helical" evidence="8">
    <location>
        <begin position="189"/>
        <end position="217"/>
    </location>
</feature>
<dbReference type="InterPro" id="IPR038731">
    <property type="entry name" value="RgtA/B/C-like"/>
</dbReference>
<dbReference type="EMBL" id="CP036268">
    <property type="protein sequence ID" value="QDT39510.1"/>
    <property type="molecule type" value="Genomic_DNA"/>
</dbReference>
<feature type="transmembrane region" description="Helical" evidence="8">
    <location>
        <begin position="229"/>
        <end position="250"/>
    </location>
</feature>
<feature type="transmembrane region" description="Helical" evidence="8">
    <location>
        <begin position="107"/>
        <end position="126"/>
    </location>
</feature>
<sequence>MPTDNLSPAIDSESTIENGAPGIQLRPEMVATLLLCLLIGVGVLARATRYLPGWAPWGDETAVAVQVVERDYLGLLEPLELNQVAPVGYLWAAKTASLLFGVHETALRFPAFVASILTLLFVTLAARRIGGPWATVFTVGVLAASAYHVRHASEIKQYAVDACMAAMLLYIALIALERAPSVFRLRARLALLALAPLAMFCSLPAVFVAGGIALAFVPAVWAERKITTVIWWFGYCGIILVAFLAQYFYLLKPYDQVLGDVMTNCWGSGFPSYDSPWSFLVWIAQAATGSIFAHPVGGENFGSLPVAALFALGLFSLHRRRRFDVLSIIGGVFLLAFVAALLKKYPLGGHPRVVLYLSPFVAVGVGAGIRELVRFWTQSGKVTPTLATRIKIIPAAILIAIGLGSTTKDLIKPYTSDHAERVAAFGKWFFIDYPAATDGPVLNANTAWAARYELPHRPEGREFGFLKAKYADSLRTAETCLPERVDRPTGLFIAFHPYDATSVAARKQWECDLKERFRLSRTDYYPIAVDSADNMQIDVLWIEPISRVAEASAEQEIR</sequence>
<keyword evidence="7 8" id="KW-0472">Membrane</keyword>
<dbReference type="RefSeq" id="WP_145365643.1">
    <property type="nucleotide sequence ID" value="NZ_CP036268.1"/>
</dbReference>
<feature type="transmembrane region" description="Helical" evidence="8">
    <location>
        <begin position="133"/>
        <end position="149"/>
    </location>
</feature>
<keyword evidence="2" id="KW-1003">Cell membrane</keyword>
<proteinExistence type="predicted"/>
<keyword evidence="3" id="KW-0328">Glycosyltransferase</keyword>
<accession>A0A517R6K2</accession>
<protein>
    <recommendedName>
        <fullName evidence="9">Glycosyltransferase RgtA/B/C/D-like domain-containing protein</fullName>
    </recommendedName>
</protein>
<dbReference type="GO" id="GO:0009103">
    <property type="term" value="P:lipopolysaccharide biosynthetic process"/>
    <property type="evidence" value="ECO:0007669"/>
    <property type="project" value="UniProtKB-ARBA"/>
</dbReference>
<feature type="transmembrane region" description="Helical" evidence="8">
    <location>
        <begin position="155"/>
        <end position="177"/>
    </location>
</feature>
<comment type="subcellular location">
    <subcellularLocation>
        <location evidence="1">Cell membrane</location>
        <topology evidence="1">Multi-pass membrane protein</topology>
    </subcellularLocation>
</comment>
<dbReference type="AlphaFoldDB" id="A0A517R6K2"/>
<dbReference type="GO" id="GO:0016763">
    <property type="term" value="F:pentosyltransferase activity"/>
    <property type="evidence" value="ECO:0007669"/>
    <property type="project" value="TreeGrafter"/>
</dbReference>
<dbReference type="GO" id="GO:0005886">
    <property type="term" value="C:plasma membrane"/>
    <property type="evidence" value="ECO:0007669"/>
    <property type="project" value="UniProtKB-SubCell"/>
</dbReference>
<evidence type="ECO:0000256" key="1">
    <source>
        <dbReference type="ARBA" id="ARBA00004651"/>
    </source>
</evidence>
<dbReference type="InterPro" id="IPR050297">
    <property type="entry name" value="LipidA_mod_glycosyltrf_83"/>
</dbReference>
<gene>
    <name evidence="10" type="ORF">Pan189_39180</name>
</gene>
<keyword evidence="4" id="KW-0808">Transferase</keyword>
<evidence type="ECO:0000313" key="11">
    <source>
        <dbReference type="Proteomes" id="UP000317318"/>
    </source>
</evidence>
<keyword evidence="11" id="KW-1185">Reference proteome</keyword>
<dbReference type="OrthoDB" id="212449at2"/>
<evidence type="ECO:0000259" key="9">
    <source>
        <dbReference type="Pfam" id="PF13231"/>
    </source>
</evidence>
<evidence type="ECO:0000256" key="4">
    <source>
        <dbReference type="ARBA" id="ARBA00022679"/>
    </source>
</evidence>
<reference evidence="10 11" key="1">
    <citation type="submission" date="2019-02" db="EMBL/GenBank/DDBJ databases">
        <title>Deep-cultivation of Planctomycetes and their phenomic and genomic characterization uncovers novel biology.</title>
        <authorList>
            <person name="Wiegand S."/>
            <person name="Jogler M."/>
            <person name="Boedeker C."/>
            <person name="Pinto D."/>
            <person name="Vollmers J."/>
            <person name="Rivas-Marin E."/>
            <person name="Kohn T."/>
            <person name="Peeters S.H."/>
            <person name="Heuer A."/>
            <person name="Rast P."/>
            <person name="Oberbeckmann S."/>
            <person name="Bunk B."/>
            <person name="Jeske O."/>
            <person name="Meyerdierks A."/>
            <person name="Storesund J.E."/>
            <person name="Kallscheuer N."/>
            <person name="Luecker S."/>
            <person name="Lage O.M."/>
            <person name="Pohl T."/>
            <person name="Merkel B.J."/>
            <person name="Hornburger P."/>
            <person name="Mueller R.-W."/>
            <person name="Bruemmer F."/>
            <person name="Labrenz M."/>
            <person name="Spormann A.M."/>
            <person name="Op den Camp H."/>
            <person name="Overmann J."/>
            <person name="Amann R."/>
            <person name="Jetten M.S.M."/>
            <person name="Mascher T."/>
            <person name="Medema M.H."/>
            <person name="Devos D.P."/>
            <person name="Kaster A.-K."/>
            <person name="Ovreas L."/>
            <person name="Rohde M."/>
            <person name="Galperin M.Y."/>
            <person name="Jogler C."/>
        </authorList>
    </citation>
    <scope>NUCLEOTIDE SEQUENCE [LARGE SCALE GENOMIC DNA]</scope>
    <source>
        <strain evidence="10 11">Pan189</strain>
    </source>
</reference>
<evidence type="ECO:0000256" key="6">
    <source>
        <dbReference type="ARBA" id="ARBA00022989"/>
    </source>
</evidence>
<keyword evidence="5 8" id="KW-0812">Transmembrane</keyword>
<keyword evidence="6 8" id="KW-1133">Transmembrane helix</keyword>